<evidence type="ECO:0000259" key="16">
    <source>
        <dbReference type="PROSITE" id="PS50857"/>
    </source>
</evidence>
<dbReference type="Proteomes" id="UP000231655">
    <property type="component" value="Unassembled WGS sequence"/>
</dbReference>
<dbReference type="PROSITE" id="PS51257">
    <property type="entry name" value="PROKAR_LIPOPROTEIN"/>
    <property type="match status" value="1"/>
</dbReference>
<dbReference type="GO" id="GO:0042773">
    <property type="term" value="P:ATP synthesis coupled electron transport"/>
    <property type="evidence" value="ECO:0007669"/>
    <property type="project" value="TreeGrafter"/>
</dbReference>
<evidence type="ECO:0000256" key="13">
    <source>
        <dbReference type="ARBA" id="ARBA00023288"/>
    </source>
</evidence>
<dbReference type="PIRSF" id="PIRSF000292">
    <property type="entry name" value="Ubi_od_II"/>
    <property type="match status" value="1"/>
</dbReference>
<reference evidence="18 19" key="1">
    <citation type="submission" date="2017-09" db="EMBL/GenBank/DDBJ databases">
        <authorList>
            <person name="Ehlers B."/>
            <person name="Leendertz F.H."/>
        </authorList>
    </citation>
    <scope>NUCLEOTIDE SEQUENCE [LARGE SCALE GENOMIC DNA]</scope>
    <source>
        <strain evidence="18 19">CGMCC 1.12662</strain>
    </source>
</reference>
<keyword evidence="4 14" id="KW-1003">Cell membrane</keyword>
<evidence type="ECO:0000313" key="18">
    <source>
        <dbReference type="EMBL" id="SNY50773.1"/>
    </source>
</evidence>
<feature type="transmembrane region" description="Helical" evidence="15">
    <location>
        <begin position="38"/>
        <end position="62"/>
    </location>
</feature>
<keyword evidence="6 15" id="KW-0812">Transmembrane</keyword>
<dbReference type="InterPro" id="IPR034227">
    <property type="entry name" value="CuRO_UO_II"/>
</dbReference>
<dbReference type="SUPFAM" id="SSF81464">
    <property type="entry name" value="Cytochrome c oxidase subunit II-like, transmembrane region"/>
    <property type="match status" value="1"/>
</dbReference>
<dbReference type="PANTHER" id="PTHR22888:SF18">
    <property type="entry name" value="CYTOCHROME BO(3) UBIQUINOL OXIDASE SUBUNIT 2"/>
    <property type="match status" value="1"/>
</dbReference>
<keyword evidence="11 14" id="KW-0472">Membrane</keyword>
<evidence type="ECO:0000256" key="11">
    <source>
        <dbReference type="ARBA" id="ARBA00023136"/>
    </source>
</evidence>
<evidence type="ECO:0000256" key="7">
    <source>
        <dbReference type="ARBA" id="ARBA00022729"/>
    </source>
</evidence>
<keyword evidence="5 14" id="KW-0679">Respiratory chain</keyword>
<gene>
    <name evidence="18" type="ORF">SAMN06297129_1941</name>
</gene>
<dbReference type="GO" id="GO:0009486">
    <property type="term" value="F:cytochrome bo3 ubiquinol oxidase activity"/>
    <property type="evidence" value="ECO:0007669"/>
    <property type="project" value="InterPro"/>
</dbReference>
<dbReference type="PROSITE" id="PS50857">
    <property type="entry name" value="COX2_CUA"/>
    <property type="match status" value="1"/>
</dbReference>
<dbReference type="InterPro" id="IPR045187">
    <property type="entry name" value="CcO_II"/>
</dbReference>
<sequence length="355" mass="39073">MLRMTKPLLAMAGALALSGCQYHVLAPSGWVADQERNLLIISTLLMLIVILPVLFMAVYFPLRYRADREDISDYDPGFTHSSKLEVLVWGVPILIIVGLGYFTWIYTHRLDPYRPLDHLEAGEPVEVQAVSLDWKWLFIYPELGVASVNELAVPAGRPINFSLTSSTVMNTLSIPALGGMVYSMAGMETKLHLIADHEGTYPGRSAHYSGPGFSQMTFDTLAMDDAGFDAWVARVKAEGAPLNAESYLALETPSIDAPVSYYGSVSEGLFDRIVELCVAEDTVCMGDMMMMDMMGGGGLQGIPNVPFYEYDRHRAIDGFGNPISLPAPEPKHYYEAFLADPDKLCRTPLDAKAKS</sequence>
<evidence type="ECO:0000256" key="4">
    <source>
        <dbReference type="ARBA" id="ARBA00022475"/>
    </source>
</evidence>
<dbReference type="GO" id="GO:0005507">
    <property type="term" value="F:copper ion binding"/>
    <property type="evidence" value="ECO:0007669"/>
    <property type="project" value="InterPro"/>
</dbReference>
<dbReference type="CDD" id="cd04212">
    <property type="entry name" value="CuRO_UO_II"/>
    <property type="match status" value="1"/>
</dbReference>
<keyword evidence="13" id="KW-0449">Lipoprotein</keyword>
<organism evidence="18 19">
    <name type="scientific">Pseudooceanicola antarcticus</name>
    <dbReference type="NCBI Taxonomy" id="1247613"/>
    <lineage>
        <taxon>Bacteria</taxon>
        <taxon>Pseudomonadati</taxon>
        <taxon>Pseudomonadota</taxon>
        <taxon>Alphaproteobacteria</taxon>
        <taxon>Rhodobacterales</taxon>
        <taxon>Paracoccaceae</taxon>
        <taxon>Pseudooceanicola</taxon>
    </lineage>
</organism>
<accession>A0A285ISI0</accession>
<dbReference type="InterPro" id="IPR010514">
    <property type="entry name" value="COX_ARM"/>
</dbReference>
<dbReference type="GO" id="GO:0004129">
    <property type="term" value="F:cytochrome-c oxidase activity"/>
    <property type="evidence" value="ECO:0007669"/>
    <property type="project" value="UniProtKB-UniRule"/>
</dbReference>
<dbReference type="GO" id="GO:0005886">
    <property type="term" value="C:plasma membrane"/>
    <property type="evidence" value="ECO:0007669"/>
    <property type="project" value="UniProtKB-SubCell"/>
</dbReference>
<protein>
    <recommendedName>
        <fullName evidence="14">Ubiquinol oxidase subunit 2</fullName>
    </recommendedName>
</protein>
<dbReference type="InterPro" id="IPR006333">
    <property type="entry name" value="Cyt_o_ubiquinol_oxidase_su2"/>
</dbReference>
<dbReference type="InterPro" id="IPR002429">
    <property type="entry name" value="CcO_II-like_C"/>
</dbReference>
<comment type="similarity">
    <text evidence="2 14">Belongs to the cytochrome c oxidase subunit 2 family.</text>
</comment>
<evidence type="ECO:0000256" key="3">
    <source>
        <dbReference type="ARBA" id="ARBA00022448"/>
    </source>
</evidence>
<dbReference type="Pfam" id="PF06481">
    <property type="entry name" value="COX_ARM"/>
    <property type="match status" value="1"/>
</dbReference>
<dbReference type="InterPro" id="IPR008972">
    <property type="entry name" value="Cupredoxin"/>
</dbReference>
<evidence type="ECO:0000256" key="2">
    <source>
        <dbReference type="ARBA" id="ARBA00007866"/>
    </source>
</evidence>
<dbReference type="PROSITE" id="PS50999">
    <property type="entry name" value="COX2_TM"/>
    <property type="match status" value="1"/>
</dbReference>
<evidence type="ECO:0000256" key="1">
    <source>
        <dbReference type="ARBA" id="ARBA00004651"/>
    </source>
</evidence>
<dbReference type="SUPFAM" id="SSF49503">
    <property type="entry name" value="Cupredoxins"/>
    <property type="match status" value="1"/>
</dbReference>
<dbReference type="PANTHER" id="PTHR22888">
    <property type="entry name" value="CYTOCHROME C OXIDASE, SUBUNIT II"/>
    <property type="match status" value="1"/>
</dbReference>
<feature type="domain" description="Cytochrome oxidase subunit II transmembrane region profile" evidence="17">
    <location>
        <begin position="16"/>
        <end position="114"/>
    </location>
</feature>
<keyword evidence="8 14" id="KW-0249">Electron transport</keyword>
<dbReference type="NCBIfam" id="TIGR01433">
    <property type="entry name" value="CyoA"/>
    <property type="match status" value="1"/>
</dbReference>
<feature type="domain" description="Cytochrome oxidase subunit II copper A binding" evidence="16">
    <location>
        <begin position="122"/>
        <end position="234"/>
    </location>
</feature>
<dbReference type="AlphaFoldDB" id="A0A285ISI0"/>
<evidence type="ECO:0000259" key="17">
    <source>
        <dbReference type="PROSITE" id="PS50999"/>
    </source>
</evidence>
<keyword evidence="7" id="KW-0732">Signal</keyword>
<dbReference type="InterPro" id="IPR011759">
    <property type="entry name" value="Cyt_c_oxidase_su2_TM_dom"/>
</dbReference>
<keyword evidence="3 14" id="KW-0813">Transport</keyword>
<evidence type="ECO:0000313" key="19">
    <source>
        <dbReference type="Proteomes" id="UP000231655"/>
    </source>
</evidence>
<name>A0A285ISI0_9RHOB</name>
<dbReference type="GO" id="GO:0016682">
    <property type="term" value="F:oxidoreductase activity, acting on diphenols and related substances as donors, oxygen as acceptor"/>
    <property type="evidence" value="ECO:0007669"/>
    <property type="project" value="InterPro"/>
</dbReference>
<evidence type="ECO:0000256" key="15">
    <source>
        <dbReference type="SAM" id="Phobius"/>
    </source>
</evidence>
<evidence type="ECO:0000256" key="6">
    <source>
        <dbReference type="ARBA" id="ARBA00022692"/>
    </source>
</evidence>
<dbReference type="EMBL" id="OBEA01000003">
    <property type="protein sequence ID" value="SNY50773.1"/>
    <property type="molecule type" value="Genomic_DNA"/>
</dbReference>
<evidence type="ECO:0000256" key="8">
    <source>
        <dbReference type="ARBA" id="ARBA00022982"/>
    </source>
</evidence>
<evidence type="ECO:0000256" key="10">
    <source>
        <dbReference type="ARBA" id="ARBA00023002"/>
    </source>
</evidence>
<proteinExistence type="inferred from homology"/>
<comment type="subcellular location">
    <subcellularLocation>
        <location evidence="1">Cell membrane</location>
        <topology evidence="1">Multi-pass membrane protein</topology>
    </subcellularLocation>
</comment>
<keyword evidence="10 14" id="KW-0560">Oxidoreductase</keyword>
<evidence type="ECO:0000256" key="9">
    <source>
        <dbReference type="ARBA" id="ARBA00022989"/>
    </source>
</evidence>
<evidence type="ECO:0000256" key="14">
    <source>
        <dbReference type="PIRNR" id="PIRNR000292"/>
    </source>
</evidence>
<keyword evidence="12" id="KW-0564">Palmitate</keyword>
<dbReference type="Gene3D" id="2.60.40.420">
    <property type="entry name" value="Cupredoxins - blue copper proteins"/>
    <property type="match status" value="1"/>
</dbReference>
<dbReference type="Gene3D" id="1.10.287.90">
    <property type="match status" value="1"/>
</dbReference>
<dbReference type="InterPro" id="IPR036257">
    <property type="entry name" value="Cyt_c_oxidase_su2_TM_sf"/>
</dbReference>
<feature type="transmembrane region" description="Helical" evidence="15">
    <location>
        <begin position="86"/>
        <end position="106"/>
    </location>
</feature>
<evidence type="ECO:0000256" key="5">
    <source>
        <dbReference type="ARBA" id="ARBA00022660"/>
    </source>
</evidence>
<keyword evidence="9 15" id="KW-1133">Transmembrane helix</keyword>
<evidence type="ECO:0000256" key="12">
    <source>
        <dbReference type="ARBA" id="ARBA00023139"/>
    </source>
</evidence>